<dbReference type="EMBL" id="RIBZ01000256">
    <property type="protein sequence ID" value="RNG22497.1"/>
    <property type="molecule type" value="Genomic_DNA"/>
</dbReference>
<accession>A0A3M8VZE4</accession>
<keyword evidence="8" id="KW-0902">Two-component regulatory system</keyword>
<dbReference type="SUPFAM" id="SSF55874">
    <property type="entry name" value="ATPase domain of HSP90 chaperone/DNA topoisomerase II/histidine kinase"/>
    <property type="match status" value="1"/>
</dbReference>
<keyword evidence="10" id="KW-1133">Transmembrane helix</keyword>
<dbReference type="AlphaFoldDB" id="A0A3M8VZE4"/>
<dbReference type="Pfam" id="PF02518">
    <property type="entry name" value="HATPase_c"/>
    <property type="match status" value="1"/>
</dbReference>
<name>A0A3M8VZE4_9ACTN</name>
<feature type="transmembrane region" description="Helical" evidence="10">
    <location>
        <begin position="149"/>
        <end position="166"/>
    </location>
</feature>
<keyword evidence="14" id="KW-1185">Reference proteome</keyword>
<dbReference type="Proteomes" id="UP000275401">
    <property type="component" value="Unassembled WGS sequence"/>
</dbReference>
<keyword evidence="7" id="KW-0067">ATP-binding</keyword>
<gene>
    <name evidence="13" type="ORF">EEJ42_20150</name>
</gene>
<feature type="transmembrane region" description="Helical" evidence="10">
    <location>
        <begin position="99"/>
        <end position="118"/>
    </location>
</feature>
<dbReference type="InterPro" id="IPR003594">
    <property type="entry name" value="HATPase_dom"/>
</dbReference>
<dbReference type="Pfam" id="PF07730">
    <property type="entry name" value="HisKA_3"/>
    <property type="match status" value="1"/>
</dbReference>
<keyword evidence="10" id="KW-0812">Transmembrane</keyword>
<dbReference type="CDD" id="cd16917">
    <property type="entry name" value="HATPase_UhpB-NarQ-NarX-like"/>
    <property type="match status" value="1"/>
</dbReference>
<dbReference type="InterPro" id="IPR036890">
    <property type="entry name" value="HATPase_C_sf"/>
</dbReference>
<dbReference type="PANTHER" id="PTHR24421:SF10">
    <property type="entry name" value="NITRATE_NITRITE SENSOR PROTEIN NARQ"/>
    <property type="match status" value="1"/>
</dbReference>
<comment type="caution">
    <text evidence="13">The sequence shown here is derived from an EMBL/GenBank/DDBJ whole genome shotgun (WGS) entry which is preliminary data.</text>
</comment>
<evidence type="ECO:0000256" key="5">
    <source>
        <dbReference type="ARBA" id="ARBA00022741"/>
    </source>
</evidence>
<evidence type="ECO:0000256" key="10">
    <source>
        <dbReference type="SAM" id="Phobius"/>
    </source>
</evidence>
<feature type="region of interest" description="Disordered" evidence="9">
    <location>
        <begin position="424"/>
        <end position="458"/>
    </location>
</feature>
<evidence type="ECO:0000256" key="8">
    <source>
        <dbReference type="ARBA" id="ARBA00023012"/>
    </source>
</evidence>
<evidence type="ECO:0000256" key="7">
    <source>
        <dbReference type="ARBA" id="ARBA00022840"/>
    </source>
</evidence>
<keyword evidence="4" id="KW-0808">Transferase</keyword>
<organism evidence="13 14">
    <name type="scientific">Streptomyces botrytidirepellens</name>
    <dbReference type="NCBI Taxonomy" id="2486417"/>
    <lineage>
        <taxon>Bacteria</taxon>
        <taxon>Bacillati</taxon>
        <taxon>Actinomycetota</taxon>
        <taxon>Actinomycetes</taxon>
        <taxon>Kitasatosporales</taxon>
        <taxon>Streptomycetaceae</taxon>
        <taxon>Streptomyces</taxon>
    </lineage>
</organism>
<evidence type="ECO:0000256" key="6">
    <source>
        <dbReference type="ARBA" id="ARBA00022777"/>
    </source>
</evidence>
<keyword evidence="3" id="KW-0597">Phosphoprotein</keyword>
<dbReference type="RefSeq" id="WP_123101488.1">
    <property type="nucleotide sequence ID" value="NZ_RIBZ01000256.1"/>
</dbReference>
<dbReference type="Gene3D" id="3.30.565.10">
    <property type="entry name" value="Histidine kinase-like ATPase, C-terminal domain"/>
    <property type="match status" value="1"/>
</dbReference>
<protein>
    <recommendedName>
        <fullName evidence="2">histidine kinase</fullName>
        <ecNumber evidence="2">2.7.13.3</ecNumber>
    </recommendedName>
</protein>
<keyword evidence="6 13" id="KW-0418">Kinase</keyword>
<evidence type="ECO:0000256" key="4">
    <source>
        <dbReference type="ARBA" id="ARBA00022679"/>
    </source>
</evidence>
<dbReference type="Gene3D" id="1.20.5.1930">
    <property type="match status" value="1"/>
</dbReference>
<dbReference type="InterPro" id="IPR011712">
    <property type="entry name" value="Sig_transdc_His_kin_sub3_dim/P"/>
</dbReference>
<evidence type="ECO:0000256" key="1">
    <source>
        <dbReference type="ARBA" id="ARBA00000085"/>
    </source>
</evidence>
<keyword evidence="10" id="KW-0472">Membrane</keyword>
<dbReference type="GO" id="GO:0000155">
    <property type="term" value="F:phosphorelay sensor kinase activity"/>
    <property type="evidence" value="ECO:0007669"/>
    <property type="project" value="InterPro"/>
</dbReference>
<dbReference type="EC" id="2.7.13.3" evidence="2"/>
<evidence type="ECO:0000259" key="11">
    <source>
        <dbReference type="Pfam" id="PF02518"/>
    </source>
</evidence>
<feature type="domain" description="Signal transduction histidine kinase subgroup 3 dimerisation and phosphoacceptor" evidence="12">
    <location>
        <begin position="224"/>
        <end position="289"/>
    </location>
</feature>
<dbReference type="InterPro" id="IPR050482">
    <property type="entry name" value="Sensor_HK_TwoCompSys"/>
</dbReference>
<evidence type="ECO:0000313" key="14">
    <source>
        <dbReference type="Proteomes" id="UP000275401"/>
    </source>
</evidence>
<proteinExistence type="predicted"/>
<dbReference type="PANTHER" id="PTHR24421">
    <property type="entry name" value="NITRATE/NITRITE SENSOR PROTEIN NARX-RELATED"/>
    <property type="match status" value="1"/>
</dbReference>
<evidence type="ECO:0000313" key="13">
    <source>
        <dbReference type="EMBL" id="RNG22497.1"/>
    </source>
</evidence>
<evidence type="ECO:0000259" key="12">
    <source>
        <dbReference type="Pfam" id="PF07730"/>
    </source>
</evidence>
<sequence length="458" mass="48851">MRGRGWVVKVTRGLRAVPGVLREDLWTTAADPLPRRSGPSWLDWLPALALPVVLGAVVLFIACVDKYGEFYGFGQGAGVLLAAVQSVALAAALFRPVPAWWAITAVTMVIVLTARPGSISETTFPWSGEGLTVQALVLFLLALRTRPRIAVEVLAISVLVGLVSRVSIEPVPPPESDAGFFVSVLVTAVVVGTALRGRRVARARLVEQQELTAEERARRTLLEERNRIARELHDVVAHHMSVISIQAQVAPHLAENPSDELKENLAGIRRSAVEALTELRRVLGVLRSEDALADGVRHAPQPTLDRLDELVGTVRSTGIPVAVQIAGDRRPLPPGLELSAFRIVQEALSNVMRHAPGAEVRVEIGYHPDGLTVWVVNTAPDRPALPSPGAGHGLLGMRERTAMLGGELATGPTPDGGYEVAAVLPQREPDLSPATSPATSPAMSSPATRPTETAEDTA</sequence>
<feature type="transmembrane region" description="Helical" evidence="10">
    <location>
        <begin position="44"/>
        <end position="64"/>
    </location>
</feature>
<comment type="catalytic activity">
    <reaction evidence="1">
        <text>ATP + protein L-histidine = ADP + protein N-phospho-L-histidine.</text>
        <dbReference type="EC" id="2.7.13.3"/>
    </reaction>
</comment>
<evidence type="ECO:0000256" key="2">
    <source>
        <dbReference type="ARBA" id="ARBA00012438"/>
    </source>
</evidence>
<feature type="transmembrane region" description="Helical" evidence="10">
    <location>
        <begin position="70"/>
        <end position="92"/>
    </location>
</feature>
<dbReference type="GO" id="GO:0005524">
    <property type="term" value="F:ATP binding"/>
    <property type="evidence" value="ECO:0007669"/>
    <property type="project" value="UniProtKB-KW"/>
</dbReference>
<dbReference type="GO" id="GO:0046983">
    <property type="term" value="F:protein dimerization activity"/>
    <property type="evidence" value="ECO:0007669"/>
    <property type="project" value="InterPro"/>
</dbReference>
<feature type="compositionally biased region" description="Low complexity" evidence="9">
    <location>
        <begin position="432"/>
        <end position="451"/>
    </location>
</feature>
<reference evidence="13 14" key="1">
    <citation type="submission" date="2018-11" db="EMBL/GenBank/DDBJ databases">
        <title>The Potential of Streptomyces as Biocontrol Agents against the Tomato grey mould, Botrytis cinerea (Gray mold) Frontiers in Microbiology.</title>
        <authorList>
            <person name="Li D."/>
        </authorList>
    </citation>
    <scope>NUCLEOTIDE SEQUENCE [LARGE SCALE GENOMIC DNA]</scope>
    <source>
        <strain evidence="13 14">NEAU-LD23</strain>
    </source>
</reference>
<keyword evidence="5" id="KW-0547">Nucleotide-binding</keyword>
<evidence type="ECO:0000256" key="9">
    <source>
        <dbReference type="SAM" id="MobiDB-lite"/>
    </source>
</evidence>
<evidence type="ECO:0000256" key="3">
    <source>
        <dbReference type="ARBA" id="ARBA00022553"/>
    </source>
</evidence>
<dbReference type="GO" id="GO:0016020">
    <property type="term" value="C:membrane"/>
    <property type="evidence" value="ECO:0007669"/>
    <property type="project" value="InterPro"/>
</dbReference>
<feature type="transmembrane region" description="Helical" evidence="10">
    <location>
        <begin position="178"/>
        <end position="195"/>
    </location>
</feature>
<feature type="domain" description="Histidine kinase/HSP90-like ATPase" evidence="11">
    <location>
        <begin position="337"/>
        <end position="427"/>
    </location>
</feature>